<name>B0MCJ0_ANACD</name>
<keyword evidence="2" id="KW-1185">Reference proteome</keyword>
<organism evidence="1 2">
    <name type="scientific">Anaerostipes caccae (strain DSM 14662 / CCUG 47493 / JCM 13470 / NCIMB 13811 / L1-92)</name>
    <dbReference type="NCBI Taxonomy" id="411490"/>
    <lineage>
        <taxon>Bacteria</taxon>
        <taxon>Bacillati</taxon>
        <taxon>Bacillota</taxon>
        <taxon>Clostridia</taxon>
        <taxon>Lachnospirales</taxon>
        <taxon>Lachnospiraceae</taxon>
        <taxon>Anaerostipes</taxon>
    </lineage>
</organism>
<reference evidence="1" key="2">
    <citation type="submission" date="2013-11" db="EMBL/GenBank/DDBJ databases">
        <title>Draft genome sequence of Anaerostipes caccae (DSM 14662).</title>
        <authorList>
            <person name="Sudarsanam P."/>
            <person name="Ley R."/>
            <person name="Guruge J."/>
            <person name="Turnbaugh P.J."/>
            <person name="Mahowald M."/>
            <person name="Liep D."/>
            <person name="Gordon J."/>
        </authorList>
    </citation>
    <scope>NUCLEOTIDE SEQUENCE</scope>
    <source>
        <strain evidence="1">DSM 14662</strain>
    </source>
</reference>
<dbReference type="STRING" id="411490.ANACAC_01281"/>
<protein>
    <submittedName>
        <fullName evidence="1">Uncharacterized protein</fullName>
    </submittedName>
</protein>
<evidence type="ECO:0000313" key="1">
    <source>
        <dbReference type="EMBL" id="EDR97660.1"/>
    </source>
</evidence>
<dbReference type="eggNOG" id="ENOG5034CCN">
    <property type="taxonomic scope" value="Bacteria"/>
</dbReference>
<reference evidence="1" key="1">
    <citation type="submission" date="2007-11" db="EMBL/GenBank/DDBJ databases">
        <authorList>
            <person name="Fulton L."/>
            <person name="Clifton S."/>
            <person name="Fulton B."/>
            <person name="Xu J."/>
            <person name="Minx P."/>
            <person name="Pepin K.H."/>
            <person name="Johnson M."/>
            <person name="Thiruvilangam P."/>
            <person name="Bhonagiri V."/>
            <person name="Nash W.E."/>
            <person name="Mardis E.R."/>
            <person name="Wilson R.K."/>
        </authorList>
    </citation>
    <scope>NUCLEOTIDE SEQUENCE [LARGE SCALE GENOMIC DNA]</scope>
    <source>
        <strain evidence="1">DSM 14662</strain>
    </source>
</reference>
<proteinExistence type="predicted"/>
<dbReference type="AlphaFoldDB" id="B0MCJ0"/>
<comment type="caution">
    <text evidence="1">The sequence shown here is derived from an EMBL/GenBank/DDBJ whole genome shotgun (WGS) entry which is preliminary data.</text>
</comment>
<dbReference type="Proteomes" id="UP000004935">
    <property type="component" value="Unassembled WGS sequence"/>
</dbReference>
<dbReference type="EMBL" id="ABAX03000012">
    <property type="protein sequence ID" value="EDR97660.1"/>
    <property type="molecule type" value="Genomic_DNA"/>
</dbReference>
<dbReference type="HOGENOM" id="CLU_3211592_0_0_9"/>
<accession>B0MCJ0</accession>
<gene>
    <name evidence="1" type="ORF">ANACAC_01281</name>
</gene>
<sequence>MISYEILITLILWDSMKEDRTKFLCEHPVIFSKITIKSIDFITA</sequence>
<evidence type="ECO:0000313" key="2">
    <source>
        <dbReference type="Proteomes" id="UP000004935"/>
    </source>
</evidence>